<comment type="caution">
    <text evidence="2">The sequence shown here is derived from an EMBL/GenBank/DDBJ whole genome shotgun (WGS) entry which is preliminary data.</text>
</comment>
<organism evidence="2 3">
    <name type="scientific">Maritimibacter alkaliphilus HTCC2654</name>
    <dbReference type="NCBI Taxonomy" id="314271"/>
    <lineage>
        <taxon>Bacteria</taxon>
        <taxon>Pseudomonadati</taxon>
        <taxon>Pseudomonadota</taxon>
        <taxon>Alphaproteobacteria</taxon>
        <taxon>Rhodobacterales</taxon>
        <taxon>Roseobacteraceae</taxon>
        <taxon>Maritimibacter</taxon>
    </lineage>
</organism>
<name>A3VAC1_9RHOB</name>
<dbReference type="Proteomes" id="UP000002931">
    <property type="component" value="Unassembled WGS sequence"/>
</dbReference>
<accession>A3VAC1</accession>
<dbReference type="EMBL" id="AAMT01000001">
    <property type="protein sequence ID" value="EAQ14862.1"/>
    <property type="molecule type" value="Genomic_DNA"/>
</dbReference>
<dbReference type="eggNOG" id="COG2931">
    <property type="taxonomic scope" value="Bacteria"/>
</dbReference>
<dbReference type="InterPro" id="IPR036844">
    <property type="entry name" value="Hint_dom_sf"/>
</dbReference>
<sequence>MAEQTIYVYATADVSITHADGSPTRNSDLLNSAQHGNSFSWENPNDLAFTFSGSPVAVTFEDSDGIIEDNPYSGNTVTDQLLTQPVTIGGTTFTPSATDVRWQGATFVENEFQVSLFDDQGNAYNMIGVSVTVGYTTTVVGVAFLGSPPPAGTTLSYVRGESTFDASGGVDPVEILDIAVPCFLAGTRIDVASGTKPVERLRPGDLVHTLDHGLQPLRWVGHSTVPGDGPLAPVRLKAGALGNRRALCVSPNHRILIRAAVAEFYYGHTDVLVPAKSLVDDRSIVLAPTRTAHYVHLLFARHEMVFSEGLASESLFTGTMALEALGDEARAELRGLVSETELARMRLNRPALSVSEARALLHLARNGQSASRTQSAAA</sequence>
<reference evidence="2 3" key="1">
    <citation type="journal article" date="2010" name="J. Bacteriol.">
        <title>Genome sequences of Pelagibaca bermudensis HTCC2601T and Maritimibacter alkaliphilus HTCC2654T, the type strains of two marine Roseobacter genera.</title>
        <authorList>
            <person name="Thrash J.C."/>
            <person name="Cho J.C."/>
            <person name="Ferriera S."/>
            <person name="Johnson J."/>
            <person name="Vergin K.L."/>
            <person name="Giovannoni S.J."/>
        </authorList>
    </citation>
    <scope>NUCLEOTIDE SEQUENCE [LARGE SCALE GENOMIC DNA]</scope>
    <source>
        <strain evidence="2 3">HTCC2654</strain>
    </source>
</reference>
<dbReference type="InterPro" id="IPR028992">
    <property type="entry name" value="Hedgehog/Intein_dom"/>
</dbReference>
<dbReference type="Pfam" id="PF13403">
    <property type="entry name" value="Hint_2"/>
    <property type="match status" value="1"/>
</dbReference>
<keyword evidence="3" id="KW-1185">Reference proteome</keyword>
<dbReference type="Gene3D" id="2.170.16.10">
    <property type="entry name" value="Hedgehog/Intein (Hint) domain"/>
    <property type="match status" value="1"/>
</dbReference>
<dbReference type="AlphaFoldDB" id="A3VAC1"/>
<protein>
    <recommendedName>
        <fullName evidence="1">Hedgehog/Intein (Hint) domain-containing protein</fullName>
    </recommendedName>
</protein>
<proteinExistence type="predicted"/>
<gene>
    <name evidence="2" type="ORF">RB2654_19803</name>
</gene>
<evidence type="ECO:0000259" key="1">
    <source>
        <dbReference type="Pfam" id="PF13403"/>
    </source>
</evidence>
<feature type="domain" description="Hedgehog/Intein (Hint)" evidence="1">
    <location>
        <begin position="181"/>
        <end position="318"/>
    </location>
</feature>
<dbReference type="RefSeq" id="WP_008334788.1">
    <property type="nucleotide sequence ID" value="NZ_CH902578.1"/>
</dbReference>
<dbReference type="SUPFAM" id="SSF51294">
    <property type="entry name" value="Hedgehog/intein (Hint) domain"/>
    <property type="match status" value="1"/>
</dbReference>
<dbReference type="HOGENOM" id="CLU_052810_4_0_5"/>
<dbReference type="OrthoDB" id="6305173at2"/>
<evidence type="ECO:0000313" key="2">
    <source>
        <dbReference type="EMBL" id="EAQ14862.1"/>
    </source>
</evidence>
<dbReference type="STRING" id="314271.RB2654_19803"/>
<evidence type="ECO:0000313" key="3">
    <source>
        <dbReference type="Proteomes" id="UP000002931"/>
    </source>
</evidence>